<evidence type="ECO:0000313" key="1">
    <source>
        <dbReference type="EMBL" id="KAI8569436.1"/>
    </source>
</evidence>
<accession>A0ACC0PW92</accession>
<evidence type="ECO:0000313" key="2">
    <source>
        <dbReference type="Proteomes" id="UP001062846"/>
    </source>
</evidence>
<protein>
    <submittedName>
        <fullName evidence="1">Uncharacterized protein</fullName>
    </submittedName>
</protein>
<dbReference type="Proteomes" id="UP001062846">
    <property type="component" value="Chromosome 2"/>
</dbReference>
<organism evidence="1 2">
    <name type="scientific">Rhododendron molle</name>
    <name type="common">Chinese azalea</name>
    <name type="synonym">Azalea mollis</name>
    <dbReference type="NCBI Taxonomy" id="49168"/>
    <lineage>
        <taxon>Eukaryota</taxon>
        <taxon>Viridiplantae</taxon>
        <taxon>Streptophyta</taxon>
        <taxon>Embryophyta</taxon>
        <taxon>Tracheophyta</taxon>
        <taxon>Spermatophyta</taxon>
        <taxon>Magnoliopsida</taxon>
        <taxon>eudicotyledons</taxon>
        <taxon>Gunneridae</taxon>
        <taxon>Pentapetalae</taxon>
        <taxon>asterids</taxon>
        <taxon>Ericales</taxon>
        <taxon>Ericaceae</taxon>
        <taxon>Ericoideae</taxon>
        <taxon>Rhodoreae</taxon>
        <taxon>Rhododendron</taxon>
    </lineage>
</organism>
<name>A0ACC0PW92_RHOML</name>
<comment type="caution">
    <text evidence="1">The sequence shown here is derived from an EMBL/GenBank/DDBJ whole genome shotgun (WGS) entry which is preliminary data.</text>
</comment>
<sequence>MGTFWVGSVGNENVYFQCCCLLLVIIIWCTVTQCHFEQFLNCDTNQKKRSSIQSSSFWCQAN</sequence>
<proteinExistence type="predicted"/>
<dbReference type="EMBL" id="CM046389">
    <property type="protein sequence ID" value="KAI8569436.1"/>
    <property type="molecule type" value="Genomic_DNA"/>
</dbReference>
<keyword evidence="2" id="KW-1185">Reference proteome</keyword>
<reference evidence="1" key="1">
    <citation type="submission" date="2022-02" db="EMBL/GenBank/DDBJ databases">
        <title>Plant Genome Project.</title>
        <authorList>
            <person name="Zhang R.-G."/>
        </authorList>
    </citation>
    <scope>NUCLEOTIDE SEQUENCE</scope>
    <source>
        <strain evidence="1">AT1</strain>
    </source>
</reference>
<gene>
    <name evidence="1" type="ORF">RHMOL_Rhmol02G0279000</name>
</gene>